<dbReference type="Gene3D" id="1.10.8.1120">
    <property type="entry name" value="Histone RNA hairpin-binding protein RNA-binding domain"/>
    <property type="match status" value="1"/>
</dbReference>
<feature type="compositionally biased region" description="Polar residues" evidence="3">
    <location>
        <begin position="215"/>
        <end position="231"/>
    </location>
</feature>
<dbReference type="Pfam" id="PF15247">
    <property type="entry name" value="SLBP_RNA_bind"/>
    <property type="match status" value="1"/>
</dbReference>
<dbReference type="GO" id="GO:0003729">
    <property type="term" value="F:mRNA binding"/>
    <property type="evidence" value="ECO:0007669"/>
    <property type="project" value="InterPro"/>
</dbReference>
<dbReference type="GO" id="GO:0006398">
    <property type="term" value="P:mRNA 3'-end processing by stem-loop binding and cleavage"/>
    <property type="evidence" value="ECO:0007669"/>
    <property type="project" value="TreeGrafter"/>
</dbReference>
<name>A0A069DRC6_9HEMI</name>
<dbReference type="InterPro" id="IPR029344">
    <property type="entry name" value="SLBP_RNA_bind"/>
</dbReference>
<dbReference type="EMBL" id="GBGD01002266">
    <property type="protein sequence ID" value="JAC86623.1"/>
    <property type="molecule type" value="mRNA"/>
</dbReference>
<evidence type="ECO:0000259" key="4">
    <source>
        <dbReference type="Pfam" id="PF15247"/>
    </source>
</evidence>
<dbReference type="FunFam" id="1.10.8.1120:FF:000001">
    <property type="entry name" value="Histone RNA hairpin-binding protein-like"/>
    <property type="match status" value="1"/>
</dbReference>
<dbReference type="AlphaFoldDB" id="A0A069DRC6"/>
<dbReference type="GO" id="GO:0071207">
    <property type="term" value="F:histone pre-mRNA stem-loop binding"/>
    <property type="evidence" value="ECO:0007669"/>
    <property type="project" value="TreeGrafter"/>
</dbReference>
<feature type="non-terminal residue" evidence="5">
    <location>
        <position position="1"/>
    </location>
</feature>
<feature type="domain" description="Histone RNA hairpin-binding protein RNA-binding" evidence="4">
    <location>
        <begin position="131"/>
        <end position="199"/>
    </location>
</feature>
<sequence>PLKKEPTEVFQEDISLTGHLDGFKLVSPCKVDDKPQNDNNTFKTPEKCAPNRLKTANCSSEGDVKQMGSCKRKLPGVKTDDAALMPSPNKISRISAVSTPPNTVITRKRLRDNLTPTPKKSPTKKKREPETDPEVLARRQKQIDYGKNTIGYERYRQLVPKESRTKMHPRTPPLNLKFSRRAWDGLVKVWRQRLHFWDPPSEGGGNPECLEIQSEMSDCSSTDGSLPNTPVQEWKRQKSSLHGLSPCLSKKKDMTSKNLSIQTPKRKLTSSATVTKGESGEKYQTGDTELNETTEEFLSQGCTPLPD</sequence>
<dbReference type="GO" id="GO:0051028">
    <property type="term" value="P:mRNA transport"/>
    <property type="evidence" value="ECO:0007669"/>
    <property type="project" value="TreeGrafter"/>
</dbReference>
<proteinExistence type="evidence at transcript level"/>
<reference evidence="5" key="1">
    <citation type="journal article" date="2015" name="J. Med. Entomol.">
        <title>A Deep Insight Into the Sialotranscriptome of the Chagas Disease Vector, Panstrongylus megistus (Hemiptera: Heteroptera).</title>
        <authorList>
            <person name="Ribeiro J.M."/>
            <person name="Schwarz A."/>
            <person name="Francischetti I.M."/>
        </authorList>
    </citation>
    <scope>NUCLEOTIDE SEQUENCE</scope>
    <source>
        <tissue evidence="5">Salivary glands</tissue>
    </source>
</reference>
<dbReference type="PANTHER" id="PTHR17408">
    <property type="entry name" value="HISTONE RNA HAIRPIN-BINDING PROTEIN"/>
    <property type="match status" value="1"/>
</dbReference>
<dbReference type="GO" id="GO:0005737">
    <property type="term" value="C:cytoplasm"/>
    <property type="evidence" value="ECO:0007669"/>
    <property type="project" value="TreeGrafter"/>
</dbReference>
<feature type="compositionally biased region" description="Polar residues" evidence="3">
    <location>
        <begin position="89"/>
        <end position="105"/>
    </location>
</feature>
<organism evidence="5">
    <name type="scientific">Panstrongylus megistus</name>
    <dbReference type="NCBI Taxonomy" id="65343"/>
    <lineage>
        <taxon>Eukaryota</taxon>
        <taxon>Metazoa</taxon>
        <taxon>Ecdysozoa</taxon>
        <taxon>Arthropoda</taxon>
        <taxon>Hexapoda</taxon>
        <taxon>Insecta</taxon>
        <taxon>Pterygota</taxon>
        <taxon>Neoptera</taxon>
        <taxon>Paraneoptera</taxon>
        <taxon>Hemiptera</taxon>
        <taxon>Heteroptera</taxon>
        <taxon>Panheteroptera</taxon>
        <taxon>Cimicomorpha</taxon>
        <taxon>Reduviidae</taxon>
        <taxon>Triatominae</taxon>
        <taxon>Panstrongylus</taxon>
    </lineage>
</organism>
<dbReference type="GO" id="GO:0007076">
    <property type="term" value="P:mitotic chromosome condensation"/>
    <property type="evidence" value="ECO:0007669"/>
    <property type="project" value="UniProtKB-ARBA"/>
</dbReference>
<dbReference type="InterPro" id="IPR038294">
    <property type="entry name" value="SLBP_RNA_bind_sf"/>
</dbReference>
<dbReference type="PANTHER" id="PTHR17408:SF0">
    <property type="entry name" value="HISTONE RNA HAIRPIN-BINDING PROTEIN"/>
    <property type="match status" value="1"/>
</dbReference>
<feature type="compositionally biased region" description="Polar residues" evidence="3">
    <location>
        <begin position="296"/>
        <end position="307"/>
    </location>
</feature>
<dbReference type="InterPro" id="IPR026502">
    <property type="entry name" value="SLBP1/SLBP2"/>
</dbReference>
<feature type="compositionally biased region" description="Basic and acidic residues" evidence="3">
    <location>
        <begin position="153"/>
        <end position="165"/>
    </location>
</feature>
<feature type="region of interest" description="Disordered" evidence="3">
    <location>
        <begin position="79"/>
        <end position="176"/>
    </location>
</feature>
<protein>
    <submittedName>
        <fullName evidence="5">Putative histone rna hairpin-binding protein</fullName>
    </submittedName>
</protein>
<evidence type="ECO:0000313" key="5">
    <source>
        <dbReference type="EMBL" id="JAC86623.1"/>
    </source>
</evidence>
<comment type="similarity">
    <text evidence="1">Belongs to the SLBP family.</text>
</comment>
<dbReference type="GO" id="GO:0071204">
    <property type="term" value="C:histone pre-mRNA 3'end processing complex"/>
    <property type="evidence" value="ECO:0007669"/>
    <property type="project" value="TreeGrafter"/>
</dbReference>
<accession>A0A069DRC6</accession>
<feature type="region of interest" description="Disordered" evidence="3">
    <location>
        <begin position="215"/>
        <end position="307"/>
    </location>
</feature>
<keyword evidence="2" id="KW-0694">RNA-binding</keyword>
<feature type="compositionally biased region" description="Polar residues" evidence="3">
    <location>
        <begin position="256"/>
        <end position="276"/>
    </location>
</feature>
<evidence type="ECO:0000256" key="3">
    <source>
        <dbReference type="SAM" id="MobiDB-lite"/>
    </source>
</evidence>
<evidence type="ECO:0000256" key="2">
    <source>
        <dbReference type="ARBA" id="ARBA00022884"/>
    </source>
</evidence>
<feature type="compositionally biased region" description="Basic and acidic residues" evidence="3">
    <location>
        <begin position="127"/>
        <end position="144"/>
    </location>
</feature>
<evidence type="ECO:0000256" key="1">
    <source>
        <dbReference type="ARBA" id="ARBA00006151"/>
    </source>
</evidence>